<organism evidence="4">
    <name type="scientific">Soboliphyme baturini</name>
    <dbReference type="NCBI Taxonomy" id="241478"/>
    <lineage>
        <taxon>Eukaryota</taxon>
        <taxon>Metazoa</taxon>
        <taxon>Ecdysozoa</taxon>
        <taxon>Nematoda</taxon>
        <taxon>Enoplea</taxon>
        <taxon>Dorylaimia</taxon>
        <taxon>Dioctophymatida</taxon>
        <taxon>Dioctophymatoidea</taxon>
        <taxon>Soboliphymatidae</taxon>
        <taxon>Soboliphyme</taxon>
    </lineage>
</organism>
<reference evidence="2 3" key="2">
    <citation type="submission" date="2018-11" db="EMBL/GenBank/DDBJ databases">
        <authorList>
            <consortium name="Pathogen Informatics"/>
        </authorList>
    </citation>
    <scope>NUCLEOTIDE SEQUENCE [LARGE SCALE GENOMIC DNA]</scope>
</reference>
<gene>
    <name evidence="2" type="ORF">SBAD_LOCUS13064</name>
</gene>
<name>A0A183JB16_9BILA</name>
<sequence length="96" mass="11362">MHFHGSEPFPQIWLEMTGEDEQWKKASMSQMKKIRKIWIREVNKANEKLQKQNKPEPKVVPEKKDETILTELEASDAVINAPIIKIRDVRMHIKSR</sequence>
<keyword evidence="3" id="KW-1185">Reference proteome</keyword>
<dbReference type="EMBL" id="UZAM01020010">
    <property type="protein sequence ID" value="VDP53714.1"/>
    <property type="molecule type" value="Genomic_DNA"/>
</dbReference>
<proteinExistence type="predicted"/>
<dbReference type="AlphaFoldDB" id="A0A183JB16"/>
<dbReference type="Proteomes" id="UP000270296">
    <property type="component" value="Unassembled WGS sequence"/>
</dbReference>
<dbReference type="WBParaSite" id="SBAD_0001348001-mRNA-1">
    <property type="protein sequence ID" value="SBAD_0001348001-mRNA-1"/>
    <property type="gene ID" value="SBAD_0001348001"/>
</dbReference>
<evidence type="ECO:0000313" key="3">
    <source>
        <dbReference type="Proteomes" id="UP000270296"/>
    </source>
</evidence>
<accession>A0A183JB16</accession>
<evidence type="ECO:0000313" key="4">
    <source>
        <dbReference type="WBParaSite" id="SBAD_0001348001-mRNA-1"/>
    </source>
</evidence>
<evidence type="ECO:0000259" key="1">
    <source>
        <dbReference type="Pfam" id="PF20917"/>
    </source>
</evidence>
<dbReference type="InterPro" id="IPR048952">
    <property type="entry name" value="AsnRS_N"/>
</dbReference>
<evidence type="ECO:0000313" key="2">
    <source>
        <dbReference type="EMBL" id="VDP53714.1"/>
    </source>
</evidence>
<dbReference type="Gene3D" id="3.30.1910.20">
    <property type="entry name" value="asparaginyl-tRNA synthetase, N-terminal domain"/>
    <property type="match status" value="1"/>
</dbReference>
<dbReference type="OrthoDB" id="1931232at2759"/>
<protein>
    <submittedName>
        <fullName evidence="4">NFACT-R_1 domain-containing protein</fullName>
    </submittedName>
</protein>
<dbReference type="Pfam" id="PF20917">
    <property type="entry name" value="AsnRS_N"/>
    <property type="match status" value="1"/>
</dbReference>
<feature type="domain" description="Asparagine--tRNA ligase N-terminal" evidence="1">
    <location>
        <begin position="2"/>
        <end position="58"/>
    </location>
</feature>
<reference evidence="4" key="1">
    <citation type="submission" date="2016-06" db="UniProtKB">
        <authorList>
            <consortium name="WormBaseParasite"/>
        </authorList>
    </citation>
    <scope>IDENTIFICATION</scope>
</reference>